<comment type="similarity">
    <text evidence="1">Belongs to the dUTPase family.</text>
</comment>
<name>A0A8S5N2F0_9CAUD</name>
<dbReference type="GO" id="GO:0000287">
    <property type="term" value="F:magnesium ion binding"/>
    <property type="evidence" value="ECO:0007669"/>
    <property type="project" value="InterPro"/>
</dbReference>
<reference evidence="6" key="1">
    <citation type="journal article" date="2021" name="Proc. Natl. Acad. Sci. U.S.A.">
        <title>A Catalog of Tens of Thousands of Viruses from Human Metagenomes Reveals Hidden Associations with Chronic Diseases.</title>
        <authorList>
            <person name="Tisza M.J."/>
            <person name="Buck C.B."/>
        </authorList>
    </citation>
    <scope>NUCLEOTIDE SEQUENCE</scope>
    <source>
        <strain evidence="6">Ctikv1</strain>
    </source>
</reference>
<sequence length="147" mass="16693">MNENQFERVTGYEDADLPERKTEYAAGYDVKPYETGVVLPHQTKLIPTGIKCRLNYDEHIQLHLRSSVGINNDVMLANGTGIIDADYYNNDDNEGHIMIPIRNLGDTLFEYNKNERLAQLIIIPYRITAKDRTTKKRTGGFGSTGNK</sequence>
<protein>
    <recommendedName>
        <fullName evidence="2">dUTP diphosphatase</fullName>
        <ecNumber evidence="2">3.6.1.23</ecNumber>
    </recommendedName>
</protein>
<dbReference type="InterPro" id="IPR036157">
    <property type="entry name" value="dUTPase-like_sf"/>
</dbReference>
<dbReference type="InterPro" id="IPR029054">
    <property type="entry name" value="dUTPase-like"/>
</dbReference>
<dbReference type="SUPFAM" id="SSF51283">
    <property type="entry name" value="dUTPase-like"/>
    <property type="match status" value="1"/>
</dbReference>
<dbReference type="GO" id="GO:0046081">
    <property type="term" value="P:dUTP catabolic process"/>
    <property type="evidence" value="ECO:0007669"/>
    <property type="project" value="InterPro"/>
</dbReference>
<evidence type="ECO:0000313" key="6">
    <source>
        <dbReference type="EMBL" id="DAD88664.1"/>
    </source>
</evidence>
<proteinExistence type="inferred from homology"/>
<keyword evidence="4" id="KW-0546">Nucleotide metabolism</keyword>
<dbReference type="CDD" id="cd07557">
    <property type="entry name" value="trimeric_dUTPase"/>
    <property type="match status" value="1"/>
</dbReference>
<keyword evidence="3" id="KW-0378">Hydrolase</keyword>
<feature type="domain" description="dUTPase-like" evidence="5">
    <location>
        <begin position="14"/>
        <end position="145"/>
    </location>
</feature>
<evidence type="ECO:0000256" key="2">
    <source>
        <dbReference type="ARBA" id="ARBA00012379"/>
    </source>
</evidence>
<dbReference type="Pfam" id="PF00692">
    <property type="entry name" value="dUTPase"/>
    <property type="match status" value="1"/>
</dbReference>
<dbReference type="Gene3D" id="2.70.40.10">
    <property type="match status" value="1"/>
</dbReference>
<evidence type="ECO:0000256" key="1">
    <source>
        <dbReference type="ARBA" id="ARBA00006581"/>
    </source>
</evidence>
<dbReference type="EC" id="3.6.1.23" evidence="2"/>
<dbReference type="EMBL" id="BK015046">
    <property type="protein sequence ID" value="DAD88664.1"/>
    <property type="molecule type" value="Genomic_DNA"/>
</dbReference>
<dbReference type="InterPro" id="IPR033704">
    <property type="entry name" value="dUTPase_trimeric"/>
</dbReference>
<accession>A0A8S5N2F0</accession>
<dbReference type="GO" id="GO:0006226">
    <property type="term" value="P:dUMP biosynthetic process"/>
    <property type="evidence" value="ECO:0007669"/>
    <property type="project" value="InterPro"/>
</dbReference>
<dbReference type="PANTHER" id="PTHR11241:SF0">
    <property type="entry name" value="DEOXYURIDINE 5'-TRIPHOSPHATE NUCLEOTIDOHYDROLASE"/>
    <property type="match status" value="1"/>
</dbReference>
<dbReference type="PANTHER" id="PTHR11241">
    <property type="entry name" value="DEOXYURIDINE 5'-TRIPHOSPHATE NUCLEOTIDOHYDROLASE"/>
    <property type="match status" value="1"/>
</dbReference>
<evidence type="ECO:0000259" key="5">
    <source>
        <dbReference type="Pfam" id="PF00692"/>
    </source>
</evidence>
<evidence type="ECO:0000256" key="3">
    <source>
        <dbReference type="ARBA" id="ARBA00022801"/>
    </source>
</evidence>
<dbReference type="InterPro" id="IPR008181">
    <property type="entry name" value="dUTPase"/>
</dbReference>
<evidence type="ECO:0000256" key="4">
    <source>
        <dbReference type="ARBA" id="ARBA00023080"/>
    </source>
</evidence>
<dbReference type="GO" id="GO:0004170">
    <property type="term" value="F:dUTP diphosphatase activity"/>
    <property type="evidence" value="ECO:0007669"/>
    <property type="project" value="UniProtKB-EC"/>
</dbReference>
<organism evidence="6">
    <name type="scientific">Caudovirales sp. ctikv1</name>
    <dbReference type="NCBI Taxonomy" id="2826781"/>
    <lineage>
        <taxon>Viruses</taxon>
        <taxon>Duplodnaviria</taxon>
        <taxon>Heunggongvirae</taxon>
        <taxon>Uroviricota</taxon>
        <taxon>Caudoviricetes</taxon>
    </lineage>
</organism>